<feature type="domain" description="SHSP" evidence="3">
    <location>
        <begin position="4"/>
        <end position="118"/>
    </location>
</feature>
<comment type="similarity">
    <text evidence="1 2">Belongs to the small heat shock protein (HSP20) family.</text>
</comment>
<reference evidence="4" key="1">
    <citation type="journal article" date="2015" name="Microbiology (Mosc.)">
        <title>Genomics of the Weissella cibaria species with an examination of its metabolic traits.</title>
        <authorList>
            <person name="Lynch K.M."/>
            <person name="Lucid A."/>
            <person name="Arendt E.K."/>
            <person name="Sleator R.D."/>
            <person name="Lucey B."/>
            <person name="Coffey A."/>
        </authorList>
    </citation>
    <scope>NUCLEOTIDE SEQUENCE [LARGE SCALE GENOMIC DNA]</scope>
    <source>
        <strain evidence="4">AB3b</strain>
    </source>
</reference>
<dbReference type="Pfam" id="PF00011">
    <property type="entry name" value="HSP20"/>
    <property type="match status" value="1"/>
</dbReference>
<evidence type="ECO:0000256" key="1">
    <source>
        <dbReference type="PROSITE-ProRule" id="PRU00285"/>
    </source>
</evidence>
<dbReference type="Proteomes" id="UP000032289">
    <property type="component" value="Unassembled WGS sequence"/>
</dbReference>
<dbReference type="PATRIC" id="fig|137591.24.peg.1725"/>
<evidence type="ECO:0000313" key="5">
    <source>
        <dbReference type="Proteomes" id="UP000032289"/>
    </source>
</evidence>
<evidence type="ECO:0000256" key="2">
    <source>
        <dbReference type="RuleBase" id="RU003616"/>
    </source>
</evidence>
<dbReference type="Gene3D" id="2.60.40.790">
    <property type="match status" value="1"/>
</dbReference>
<dbReference type="RefSeq" id="WP_043941606.1">
    <property type="nucleotide sequence ID" value="NZ_JWHT01000041.1"/>
</dbReference>
<dbReference type="EMBL" id="JWHT01000041">
    <property type="protein sequence ID" value="KIU22383.1"/>
    <property type="molecule type" value="Genomic_DNA"/>
</dbReference>
<gene>
    <name evidence="4" type="ORF">ab3b_01778</name>
</gene>
<name>A0A0D1JM24_9LACO</name>
<proteinExistence type="inferred from homology"/>
<evidence type="ECO:0000259" key="3">
    <source>
        <dbReference type="PROSITE" id="PS01031"/>
    </source>
</evidence>
<dbReference type="PROSITE" id="PS01031">
    <property type="entry name" value="SHSP"/>
    <property type="match status" value="1"/>
</dbReference>
<dbReference type="CDD" id="cd06471">
    <property type="entry name" value="ACD_LpsHSP_like"/>
    <property type="match status" value="1"/>
</dbReference>
<evidence type="ECO:0000313" key="4">
    <source>
        <dbReference type="EMBL" id="KIU22383.1"/>
    </source>
</evidence>
<accession>A0A0D1JM24</accession>
<dbReference type="AlphaFoldDB" id="A0A0D1JM24"/>
<dbReference type="SUPFAM" id="SSF49764">
    <property type="entry name" value="HSP20-like chaperones"/>
    <property type="match status" value="1"/>
</dbReference>
<comment type="caution">
    <text evidence="4">The sequence shown here is derived from an EMBL/GenBank/DDBJ whole genome shotgun (WGS) entry which is preliminary data.</text>
</comment>
<dbReference type="InterPro" id="IPR002068">
    <property type="entry name" value="A-crystallin/Hsp20_dom"/>
</dbReference>
<organism evidence="4 5">
    <name type="scientific">Weissella cibaria</name>
    <dbReference type="NCBI Taxonomy" id="137591"/>
    <lineage>
        <taxon>Bacteria</taxon>
        <taxon>Bacillati</taxon>
        <taxon>Bacillota</taxon>
        <taxon>Bacilli</taxon>
        <taxon>Lactobacillales</taxon>
        <taxon>Lactobacillaceae</taxon>
        <taxon>Weissella</taxon>
    </lineage>
</organism>
<dbReference type="InterPro" id="IPR008978">
    <property type="entry name" value="HSP20-like_chaperone"/>
</dbReference>
<protein>
    <recommendedName>
        <fullName evidence="3">SHSP domain-containing protein</fullName>
    </recommendedName>
</protein>
<sequence length="118" mass="13298">MAHELLRRRHETLGELLDKMDASLVRSQTFGTDMKSDVKVDYEADTLHIAATRHEIKDHSDKDGNILQSERSFGSVGRSYYLPNVDREGITAKYKNGVLHVVLPKTEATKTSGIKIED</sequence>